<evidence type="ECO:0000256" key="3">
    <source>
        <dbReference type="ARBA" id="ARBA00022991"/>
    </source>
</evidence>
<dbReference type="Gene3D" id="3.30.450.20">
    <property type="entry name" value="PAS domain"/>
    <property type="match status" value="1"/>
</dbReference>
<reference evidence="5 6" key="1">
    <citation type="submission" date="2021-05" db="EMBL/GenBank/DDBJ databases">
        <authorList>
            <person name="Zhang Z.D."/>
            <person name="Osman G."/>
        </authorList>
    </citation>
    <scope>NUCLEOTIDE SEQUENCE [LARGE SCALE GENOMIC DNA]</scope>
    <source>
        <strain evidence="5 6">KCTC 32217</strain>
    </source>
</reference>
<comment type="caution">
    <text evidence="5">The sequence shown here is derived from an EMBL/GenBank/DDBJ whole genome shotgun (WGS) entry which is preliminary data.</text>
</comment>
<name>A0AAP2CKY2_9BACT</name>
<accession>A0AAP2CKY2</accession>
<dbReference type="PROSITE" id="PS50113">
    <property type="entry name" value="PAC"/>
    <property type="match status" value="1"/>
</dbReference>
<dbReference type="AlphaFoldDB" id="A0AAP2CKY2"/>
<evidence type="ECO:0000313" key="5">
    <source>
        <dbReference type="EMBL" id="MBS9525820.1"/>
    </source>
</evidence>
<organism evidence="5 6">
    <name type="scientific">Litoribacter ruber</name>
    <dbReference type="NCBI Taxonomy" id="702568"/>
    <lineage>
        <taxon>Bacteria</taxon>
        <taxon>Pseudomonadati</taxon>
        <taxon>Bacteroidota</taxon>
        <taxon>Cytophagia</taxon>
        <taxon>Cytophagales</taxon>
        <taxon>Cyclobacteriaceae</taxon>
        <taxon>Litoribacter</taxon>
    </lineage>
</organism>
<dbReference type="Proteomes" id="UP001319104">
    <property type="component" value="Unassembled WGS sequence"/>
</dbReference>
<keyword evidence="3" id="KW-0157">Chromophore</keyword>
<keyword evidence="2" id="KW-0288">FMN</keyword>
<dbReference type="InterPro" id="IPR000700">
    <property type="entry name" value="PAS-assoc_C"/>
</dbReference>
<evidence type="ECO:0000259" key="4">
    <source>
        <dbReference type="PROSITE" id="PS50113"/>
    </source>
</evidence>
<protein>
    <submittedName>
        <fullName evidence="5">PAS domain S-box protein</fullName>
    </submittedName>
</protein>
<sequence>MSTSQLGYSWIDSPKKVKPFPPARPKCRTIQSLDVFAQSDYSNNISLQALPNVPSGKVPFLHCYDVIAMNRVNEKVRQQDVQELKRLGHRFAWDLNWSNVLHMPYEALVLTDVNTNIMWTCSGFEIMTGYSSSYALGKKPSFLQGPSTRKERIKDFRQNLDQEIEFEMQLTNHRKSGEAYECLVHILPLIGLRGNVTHFLAVEREVA</sequence>
<keyword evidence="6" id="KW-1185">Reference proteome</keyword>
<gene>
    <name evidence="5" type="ORF">KI659_17500</name>
</gene>
<dbReference type="Pfam" id="PF13426">
    <property type="entry name" value="PAS_9"/>
    <property type="match status" value="1"/>
</dbReference>
<dbReference type="CDD" id="cd00130">
    <property type="entry name" value="PAS"/>
    <property type="match status" value="1"/>
</dbReference>
<keyword evidence="1" id="KW-0285">Flavoprotein</keyword>
<evidence type="ECO:0000256" key="1">
    <source>
        <dbReference type="ARBA" id="ARBA00022630"/>
    </source>
</evidence>
<dbReference type="InterPro" id="IPR000014">
    <property type="entry name" value="PAS"/>
</dbReference>
<proteinExistence type="predicted"/>
<dbReference type="PANTHER" id="PTHR47429:SF2">
    <property type="entry name" value="PROTEIN TWIN LOV 1"/>
    <property type="match status" value="1"/>
</dbReference>
<dbReference type="EMBL" id="JAHCMY010000020">
    <property type="protein sequence ID" value="MBS9525820.1"/>
    <property type="molecule type" value="Genomic_DNA"/>
</dbReference>
<dbReference type="NCBIfam" id="TIGR00229">
    <property type="entry name" value="sensory_box"/>
    <property type="match status" value="1"/>
</dbReference>
<evidence type="ECO:0000256" key="2">
    <source>
        <dbReference type="ARBA" id="ARBA00022643"/>
    </source>
</evidence>
<dbReference type="InterPro" id="IPR035965">
    <property type="entry name" value="PAS-like_dom_sf"/>
</dbReference>
<dbReference type="PANTHER" id="PTHR47429">
    <property type="entry name" value="PROTEIN TWIN LOV 1"/>
    <property type="match status" value="1"/>
</dbReference>
<feature type="domain" description="PAC" evidence="4">
    <location>
        <begin position="164"/>
        <end position="207"/>
    </location>
</feature>
<dbReference type="RefSeq" id="WP_213946680.1">
    <property type="nucleotide sequence ID" value="NZ_JAHCMY010000020.1"/>
</dbReference>
<evidence type="ECO:0000313" key="6">
    <source>
        <dbReference type="Proteomes" id="UP001319104"/>
    </source>
</evidence>
<dbReference type="SUPFAM" id="SSF55785">
    <property type="entry name" value="PYP-like sensor domain (PAS domain)"/>
    <property type="match status" value="1"/>
</dbReference>